<comment type="caution">
    <text evidence="7">The sequence shown here is derived from an EMBL/GenBank/DDBJ whole genome shotgun (WGS) entry which is preliminary data.</text>
</comment>
<feature type="non-terminal residue" evidence="7">
    <location>
        <position position="1"/>
    </location>
</feature>
<reference evidence="7" key="1">
    <citation type="journal article" date="2018" name="Genome Biol.">
        <title>SKESA: strategic k-mer extension for scrupulous assemblies.</title>
        <authorList>
            <person name="Souvorov A."/>
            <person name="Agarwala R."/>
            <person name="Lipman D.J."/>
        </authorList>
    </citation>
    <scope>NUCLEOTIDE SEQUENCE [LARGE SCALE GENOMIC DNA]</scope>
    <source>
        <strain evidence="7">W1_5_ERB1</strain>
    </source>
</reference>
<dbReference type="SUPFAM" id="SSF55424">
    <property type="entry name" value="FAD/NAD-linked reductases, dimerisation (C-terminal) domain"/>
    <property type="match status" value="1"/>
</dbReference>
<dbReference type="InterPro" id="IPR004099">
    <property type="entry name" value="Pyr_nucl-diS_OxRdtase_dimer"/>
</dbReference>
<keyword evidence="3" id="KW-0285">Flavoprotein</keyword>
<comment type="cofactor">
    <cofactor evidence="1">
        <name>FAD</name>
        <dbReference type="ChEBI" id="CHEBI:57692"/>
    </cofactor>
</comment>
<comment type="similarity">
    <text evidence="2">Belongs to the class-I pyridine nucleotide-disulfide oxidoreductase family.</text>
</comment>
<feature type="domain" description="Pyridine nucleotide-disulphide oxidoreductase dimerisation" evidence="6">
    <location>
        <begin position="49"/>
        <end position="156"/>
    </location>
</feature>
<dbReference type="Pfam" id="PF02852">
    <property type="entry name" value="Pyr_redox_dim"/>
    <property type="match status" value="1"/>
</dbReference>
<evidence type="ECO:0000313" key="7">
    <source>
        <dbReference type="EMBL" id="HAH1421657.1"/>
    </source>
</evidence>
<dbReference type="GO" id="GO:0050660">
    <property type="term" value="F:flavin adenine dinucleotide binding"/>
    <property type="evidence" value="ECO:0007669"/>
    <property type="project" value="TreeGrafter"/>
</dbReference>
<evidence type="ECO:0000256" key="2">
    <source>
        <dbReference type="ARBA" id="ARBA00007532"/>
    </source>
</evidence>
<gene>
    <name evidence="7" type="ORF">HHH44_005157</name>
</gene>
<accession>A0A830SMH1</accession>
<dbReference type="GO" id="GO:0003955">
    <property type="term" value="F:NAD(P)H dehydrogenase (quinone) activity"/>
    <property type="evidence" value="ECO:0007669"/>
    <property type="project" value="TreeGrafter"/>
</dbReference>
<proteinExistence type="inferred from homology"/>
<keyword evidence="5" id="KW-0560">Oxidoreductase</keyword>
<evidence type="ECO:0000256" key="4">
    <source>
        <dbReference type="ARBA" id="ARBA00022827"/>
    </source>
</evidence>
<dbReference type="PANTHER" id="PTHR43014:SF4">
    <property type="entry name" value="PYRIDINE NUCLEOTIDE-DISULFIDE OXIDOREDUCTASE RCLA-RELATED"/>
    <property type="match status" value="1"/>
</dbReference>
<dbReference type="EMBL" id="DABALL010000137">
    <property type="protein sequence ID" value="HAH1421657.1"/>
    <property type="molecule type" value="Genomic_DNA"/>
</dbReference>
<dbReference type="FunFam" id="3.30.390.30:FF:000001">
    <property type="entry name" value="Dihydrolipoyl dehydrogenase"/>
    <property type="match status" value="1"/>
</dbReference>
<evidence type="ECO:0000256" key="5">
    <source>
        <dbReference type="ARBA" id="ARBA00023002"/>
    </source>
</evidence>
<evidence type="ECO:0000256" key="3">
    <source>
        <dbReference type="ARBA" id="ARBA00022630"/>
    </source>
</evidence>
<dbReference type="GO" id="GO:0006979">
    <property type="term" value="P:response to oxidative stress"/>
    <property type="evidence" value="ECO:0007669"/>
    <property type="project" value="UniProtKB-ARBA"/>
</dbReference>
<keyword evidence="4" id="KW-0274">FAD</keyword>
<reference evidence="7" key="2">
    <citation type="submission" date="2018-08" db="EMBL/GenBank/DDBJ databases">
        <authorList>
            <consortium name="NCBI Pathogen Detection Project"/>
        </authorList>
    </citation>
    <scope>NUCLEOTIDE SEQUENCE</scope>
    <source>
        <strain evidence="7">W1_5_ERB1</strain>
    </source>
</reference>
<dbReference type="PRINTS" id="PR00411">
    <property type="entry name" value="PNDRDTASEI"/>
</dbReference>
<sequence length="162" mass="17998">LHTTADNIWAMGDVTGGLQFTYISLDDYRIVRDELLGEGKRSTDDRKNVPYSVFMTPPLSRVGMTEEQARESGADIQVVTLPVAAIPRARVMNDTRGVLKAIVDNKTQRILGASLLCVDSHEMINIVKMVMDAGLPYSILRDQIFTHPSMSESLNDLFSLVK</sequence>
<dbReference type="InterPro" id="IPR036188">
    <property type="entry name" value="FAD/NAD-bd_sf"/>
</dbReference>
<evidence type="ECO:0000256" key="1">
    <source>
        <dbReference type="ARBA" id="ARBA00001974"/>
    </source>
</evidence>
<name>A0A830SMH1_ECOLX</name>
<protein>
    <submittedName>
        <fullName evidence="7">Pyridine nucleotide-disulfide oxidoreductase</fullName>
    </submittedName>
</protein>
<dbReference type="InterPro" id="IPR016156">
    <property type="entry name" value="FAD/NAD-linked_Rdtase_dimer_sf"/>
</dbReference>
<dbReference type="PANTHER" id="PTHR43014">
    <property type="entry name" value="MERCURIC REDUCTASE"/>
    <property type="match status" value="1"/>
</dbReference>
<evidence type="ECO:0000259" key="6">
    <source>
        <dbReference type="Pfam" id="PF02852"/>
    </source>
</evidence>
<dbReference type="Gene3D" id="3.30.390.30">
    <property type="match status" value="1"/>
</dbReference>
<organism evidence="7">
    <name type="scientific">Escherichia coli</name>
    <dbReference type="NCBI Taxonomy" id="562"/>
    <lineage>
        <taxon>Bacteria</taxon>
        <taxon>Pseudomonadati</taxon>
        <taxon>Pseudomonadota</taxon>
        <taxon>Gammaproteobacteria</taxon>
        <taxon>Enterobacterales</taxon>
        <taxon>Enterobacteriaceae</taxon>
        <taxon>Escherichia</taxon>
    </lineage>
</organism>
<dbReference type="Proteomes" id="UP000844228">
    <property type="component" value="Unassembled WGS sequence"/>
</dbReference>
<dbReference type="AlphaFoldDB" id="A0A830SMH1"/>
<dbReference type="Gene3D" id="3.50.50.60">
    <property type="entry name" value="FAD/NAD(P)-binding domain"/>
    <property type="match status" value="1"/>
</dbReference>